<dbReference type="AlphaFoldDB" id="A0A2W4ZYX5"/>
<name>A0A2W4ZYX5_9BACT</name>
<dbReference type="EMBL" id="QFNK01000106">
    <property type="protein sequence ID" value="PZO86596.1"/>
    <property type="molecule type" value="Genomic_DNA"/>
</dbReference>
<sequence>RRTGQGRKARRQKSRREKIHRKEEIMSLSSHDDIFEDVSNALDSVEEILSANEWAFDRMGEDELTVQVTGKMGEYRLFFHWQEEHSAMRFCCQYDLDIRRDAIANAATAMTEINSTMWLGHFAFREGTEIPCFRHTALFRGQTQNSGAEHMEDMVDIALSECERYYALFELLSRSKPATREELELAMMQPVGAS</sequence>
<dbReference type="InterPro" id="IPR019660">
    <property type="entry name" value="Put_sensory_transdc_reg_YbjN"/>
</dbReference>
<evidence type="ECO:0000313" key="2">
    <source>
        <dbReference type="Proteomes" id="UP000249557"/>
    </source>
</evidence>
<organism evidence="1 2">
    <name type="scientific">Micavibrio aeruginosavorus</name>
    <dbReference type="NCBI Taxonomy" id="349221"/>
    <lineage>
        <taxon>Bacteria</taxon>
        <taxon>Pseudomonadati</taxon>
        <taxon>Bdellovibrionota</taxon>
        <taxon>Bdellovibrionia</taxon>
        <taxon>Bdellovibrionales</taxon>
        <taxon>Pseudobdellovibrionaceae</taxon>
        <taxon>Micavibrio</taxon>
    </lineage>
</organism>
<dbReference type="CDD" id="cd17033">
    <property type="entry name" value="DR1245-like"/>
    <property type="match status" value="1"/>
</dbReference>
<proteinExistence type="predicted"/>
<evidence type="ECO:0008006" key="3">
    <source>
        <dbReference type="Google" id="ProtNLM"/>
    </source>
</evidence>
<dbReference type="Proteomes" id="UP000249557">
    <property type="component" value="Unassembled WGS sequence"/>
</dbReference>
<evidence type="ECO:0000313" key="1">
    <source>
        <dbReference type="EMBL" id="PZO86596.1"/>
    </source>
</evidence>
<comment type="caution">
    <text evidence="1">The sequence shown here is derived from an EMBL/GenBank/DDBJ whole genome shotgun (WGS) entry which is preliminary data.</text>
</comment>
<gene>
    <name evidence="1" type="ORF">DI626_06135</name>
</gene>
<feature type="non-terminal residue" evidence="1">
    <location>
        <position position="1"/>
    </location>
</feature>
<accession>A0A2W4ZYX5</accession>
<protein>
    <recommendedName>
        <fullName evidence="3">YbjN domain-containing protein</fullName>
    </recommendedName>
</protein>
<reference evidence="1 2" key="1">
    <citation type="submission" date="2017-08" db="EMBL/GenBank/DDBJ databases">
        <title>Infants hospitalized years apart are colonized by the same room-sourced microbial strains.</title>
        <authorList>
            <person name="Brooks B."/>
            <person name="Olm M.R."/>
            <person name="Firek B.A."/>
            <person name="Baker R."/>
            <person name="Thomas B.C."/>
            <person name="Morowitz M.J."/>
            <person name="Banfield J.F."/>
        </authorList>
    </citation>
    <scope>NUCLEOTIDE SEQUENCE [LARGE SCALE GENOMIC DNA]</scope>
    <source>
        <strain evidence="1">S2_018_000_R2_104</strain>
    </source>
</reference>
<dbReference type="Pfam" id="PF10722">
    <property type="entry name" value="YbjN"/>
    <property type="match status" value="1"/>
</dbReference>